<proteinExistence type="inferred from homology"/>
<evidence type="ECO:0000256" key="5">
    <source>
        <dbReference type="ARBA" id="ARBA00015817"/>
    </source>
</evidence>
<accession>A0ABD2NS17</accession>
<dbReference type="EMBL" id="JABFTP020000144">
    <property type="protein sequence ID" value="KAL3281425.1"/>
    <property type="molecule type" value="Genomic_DNA"/>
</dbReference>
<dbReference type="InterPro" id="IPR045700">
    <property type="entry name" value="Rab3GAP1"/>
</dbReference>
<protein>
    <recommendedName>
        <fullName evidence="5">Rab3 GTPase-activating protein catalytic subunit</fullName>
    </recommendedName>
</protein>
<evidence type="ECO:0000259" key="11">
    <source>
        <dbReference type="Pfam" id="PF19533"/>
    </source>
</evidence>
<comment type="subcellular location">
    <subcellularLocation>
        <location evidence="3">Cytoplasm</location>
    </subcellularLocation>
    <subcellularLocation>
        <location evidence="2">Endoplasmic reticulum</location>
    </subcellularLocation>
    <subcellularLocation>
        <location evidence="1">Golgi apparatus</location>
        <location evidence="1">cis-Golgi network</location>
    </subcellularLocation>
</comment>
<dbReference type="InterPro" id="IPR045698">
    <property type="entry name" value="Rab3GAP1_C"/>
</dbReference>
<comment type="caution">
    <text evidence="12">The sequence shown here is derived from an EMBL/GenBank/DDBJ whole genome shotgun (WGS) entry which is preliminary data.</text>
</comment>
<evidence type="ECO:0000256" key="4">
    <source>
        <dbReference type="ARBA" id="ARBA00008856"/>
    </source>
</evidence>
<sequence length="420" mass="47913">MLNCCIERKKAREEMQRELNFDSAEGSSTDDDEFFDCADKPVEEVKRIQPSGRLGKFQNLKLIETGENLYIPVTQEPVPKTEDQLDEDADVLLKLGSDAQGSELRAKMMSASLLSDMESFKAANPGAILEDFVRWYSPRDWQEIDEEDQWGQKKGKLSTRMLIEDNIWAQMWKSAKPVPANKQKLLFVDTKEAEKVLHFLESRTLSQISELLTPILLQASIYRLAEEVMQVQAELIDGTDKLQNVIKLSERISRDDKVSVRRVEAVVQEMAQLELNMSEINSLHYKLNPSGERVEDLRESVRSLANGKEIGIDKNSEIGNRLYSLFGDAQRNANLMKEEIGDEGKIVQGNVVFPAPNEREFVMRVQAVKPAIYSGMCPQYLRAILSKNEFRLAGAFAEDISFLKCYSNFVQIIYYEFVTI</sequence>
<evidence type="ECO:0000256" key="8">
    <source>
        <dbReference type="ARBA" id="ARBA00022824"/>
    </source>
</evidence>
<dbReference type="Pfam" id="PF13890">
    <property type="entry name" value="Rab3-GTPase_cat"/>
    <property type="match status" value="1"/>
</dbReference>
<evidence type="ECO:0000256" key="3">
    <source>
        <dbReference type="ARBA" id="ARBA00004496"/>
    </source>
</evidence>
<feature type="domain" description="Rab3GAP catalytic subunit conserved" evidence="10">
    <location>
        <begin position="49"/>
        <end position="201"/>
    </location>
</feature>
<dbReference type="AlphaFoldDB" id="A0ABD2NS17"/>
<evidence type="ECO:0000313" key="13">
    <source>
        <dbReference type="Proteomes" id="UP001516400"/>
    </source>
</evidence>
<dbReference type="GO" id="GO:0005783">
    <property type="term" value="C:endoplasmic reticulum"/>
    <property type="evidence" value="ECO:0007669"/>
    <property type="project" value="UniProtKB-SubCell"/>
</dbReference>
<dbReference type="InterPro" id="IPR026147">
    <property type="entry name" value="Rab3GAP1_conserved"/>
</dbReference>
<organism evidence="12 13">
    <name type="scientific">Cryptolaemus montrouzieri</name>
    <dbReference type="NCBI Taxonomy" id="559131"/>
    <lineage>
        <taxon>Eukaryota</taxon>
        <taxon>Metazoa</taxon>
        <taxon>Ecdysozoa</taxon>
        <taxon>Arthropoda</taxon>
        <taxon>Hexapoda</taxon>
        <taxon>Insecta</taxon>
        <taxon>Pterygota</taxon>
        <taxon>Neoptera</taxon>
        <taxon>Endopterygota</taxon>
        <taxon>Coleoptera</taxon>
        <taxon>Polyphaga</taxon>
        <taxon>Cucujiformia</taxon>
        <taxon>Coccinelloidea</taxon>
        <taxon>Coccinellidae</taxon>
        <taxon>Scymninae</taxon>
        <taxon>Scymnini</taxon>
        <taxon>Cryptolaemus</taxon>
    </lineage>
</organism>
<comment type="similarity">
    <text evidence="4">Belongs to the Rab3-GAP catalytic subunit family.</text>
</comment>
<evidence type="ECO:0000256" key="2">
    <source>
        <dbReference type="ARBA" id="ARBA00004240"/>
    </source>
</evidence>
<evidence type="ECO:0000256" key="6">
    <source>
        <dbReference type="ARBA" id="ARBA00022468"/>
    </source>
</evidence>
<gene>
    <name evidence="12" type="ORF">HHI36_004633</name>
</gene>
<keyword evidence="6" id="KW-0343">GTPase activation</keyword>
<evidence type="ECO:0000259" key="10">
    <source>
        <dbReference type="Pfam" id="PF13890"/>
    </source>
</evidence>
<dbReference type="GO" id="GO:0005096">
    <property type="term" value="F:GTPase activator activity"/>
    <property type="evidence" value="ECO:0007669"/>
    <property type="project" value="UniProtKB-KW"/>
</dbReference>
<name>A0ABD2NS17_9CUCU</name>
<reference evidence="12 13" key="1">
    <citation type="journal article" date="2021" name="BMC Biol.">
        <title>Horizontally acquired antibacterial genes associated with adaptive radiation of ladybird beetles.</title>
        <authorList>
            <person name="Li H.S."/>
            <person name="Tang X.F."/>
            <person name="Huang Y.H."/>
            <person name="Xu Z.Y."/>
            <person name="Chen M.L."/>
            <person name="Du X.Y."/>
            <person name="Qiu B.Y."/>
            <person name="Chen P.T."/>
            <person name="Zhang W."/>
            <person name="Slipinski A."/>
            <person name="Escalona H.E."/>
            <person name="Waterhouse R.M."/>
            <person name="Zwick A."/>
            <person name="Pang H."/>
        </authorList>
    </citation>
    <scope>NUCLEOTIDE SEQUENCE [LARGE SCALE GENOMIC DNA]</scope>
    <source>
        <strain evidence="12">SYSU2018</strain>
    </source>
</reference>
<evidence type="ECO:0000313" key="12">
    <source>
        <dbReference type="EMBL" id="KAL3281425.1"/>
    </source>
</evidence>
<evidence type="ECO:0000256" key="7">
    <source>
        <dbReference type="ARBA" id="ARBA00022490"/>
    </source>
</evidence>
<keyword evidence="7" id="KW-0963">Cytoplasm</keyword>
<dbReference type="PANTHER" id="PTHR21422:SF9">
    <property type="entry name" value="RAB3 GTPASE-ACTIVATING PROTEIN CATALYTIC SUBUNIT"/>
    <property type="match status" value="1"/>
</dbReference>
<keyword evidence="8" id="KW-0256">Endoplasmic reticulum</keyword>
<keyword evidence="13" id="KW-1185">Reference proteome</keyword>
<dbReference type="Proteomes" id="UP001516400">
    <property type="component" value="Unassembled WGS sequence"/>
</dbReference>
<dbReference type="Pfam" id="PF19533">
    <property type="entry name" value="Rab3-GAP_cat_C"/>
    <property type="match status" value="1"/>
</dbReference>
<evidence type="ECO:0000256" key="1">
    <source>
        <dbReference type="ARBA" id="ARBA00004222"/>
    </source>
</evidence>
<dbReference type="PANTHER" id="PTHR21422">
    <property type="entry name" value="RAB3 GTPASE-ACTIVATING PROTEIN CATALYTIC SUBUNIT"/>
    <property type="match status" value="1"/>
</dbReference>
<evidence type="ECO:0000256" key="9">
    <source>
        <dbReference type="ARBA" id="ARBA00023034"/>
    </source>
</evidence>
<dbReference type="GO" id="GO:0005794">
    <property type="term" value="C:Golgi apparatus"/>
    <property type="evidence" value="ECO:0007669"/>
    <property type="project" value="UniProtKB-SubCell"/>
</dbReference>
<keyword evidence="9" id="KW-0333">Golgi apparatus</keyword>
<feature type="domain" description="Rab3GAP catalytic subunit C-terminal" evidence="11">
    <location>
        <begin position="213"/>
        <end position="402"/>
    </location>
</feature>